<dbReference type="Pfam" id="PF18784">
    <property type="entry name" value="CRM1_repeat_2"/>
    <property type="match status" value="1"/>
</dbReference>
<keyword evidence="19" id="KW-1185">Reference proteome</keyword>
<name>A0A8H5HXC6_9AGAR</name>
<gene>
    <name evidence="18" type="ORF">D9757_001932</name>
</gene>
<keyword evidence="5" id="KW-0963">Cytoplasm</keyword>
<evidence type="ECO:0000256" key="9">
    <source>
        <dbReference type="ARBA" id="ARBA00022927"/>
    </source>
</evidence>
<dbReference type="Pfam" id="PF08389">
    <property type="entry name" value="Xpo1"/>
    <property type="match status" value="1"/>
</dbReference>
<evidence type="ECO:0000256" key="1">
    <source>
        <dbReference type="ARBA" id="ARBA00004123"/>
    </source>
</evidence>
<evidence type="ECO:0000313" key="18">
    <source>
        <dbReference type="EMBL" id="KAF5391349.1"/>
    </source>
</evidence>
<dbReference type="GO" id="GO:0006611">
    <property type="term" value="P:protein export from nucleus"/>
    <property type="evidence" value="ECO:0007669"/>
    <property type="project" value="InterPro"/>
</dbReference>
<dbReference type="SUPFAM" id="SSF48371">
    <property type="entry name" value="ARM repeat"/>
    <property type="match status" value="2"/>
</dbReference>
<proteinExistence type="inferred from homology"/>
<dbReference type="GO" id="GO:0000056">
    <property type="term" value="P:ribosomal small subunit export from nucleus"/>
    <property type="evidence" value="ECO:0007669"/>
    <property type="project" value="TreeGrafter"/>
</dbReference>
<dbReference type="InterPro" id="IPR014877">
    <property type="entry name" value="XPO1_C_dom"/>
</dbReference>
<dbReference type="InterPro" id="IPR011989">
    <property type="entry name" value="ARM-like"/>
</dbReference>
<dbReference type="Pfam" id="PF10607">
    <property type="entry name" value="CTLH"/>
    <property type="match status" value="1"/>
</dbReference>
<evidence type="ECO:0000256" key="5">
    <source>
        <dbReference type="ARBA" id="ARBA00022490"/>
    </source>
</evidence>
<comment type="subcellular location">
    <subcellularLocation>
        <location evidence="2">Cytoplasm</location>
    </subcellularLocation>
    <subcellularLocation>
        <location evidence="1">Nucleus</location>
    </subcellularLocation>
</comment>
<dbReference type="InterPro" id="IPR027370">
    <property type="entry name" value="Znf-RING_euk"/>
</dbReference>
<evidence type="ECO:0000313" key="19">
    <source>
        <dbReference type="Proteomes" id="UP000518752"/>
    </source>
</evidence>
<feature type="domain" description="Importin N-terminal" evidence="16">
    <location>
        <begin position="455"/>
        <end position="521"/>
    </location>
</feature>
<dbReference type="PROSITE" id="PS50166">
    <property type="entry name" value="IMPORTIN_B_NT"/>
    <property type="match status" value="1"/>
</dbReference>
<evidence type="ECO:0000259" key="17">
    <source>
        <dbReference type="PROSITE" id="PS51867"/>
    </source>
</evidence>
<comment type="caution">
    <text evidence="18">The sequence shown here is derived from an EMBL/GenBank/DDBJ whole genome shotgun (WGS) entry which is preliminary data.</text>
</comment>
<keyword evidence="9" id="KW-0653">Protein transport</keyword>
<dbReference type="Pfam" id="PF18777">
    <property type="entry name" value="CRM1_repeat"/>
    <property type="match status" value="1"/>
</dbReference>
<evidence type="ECO:0000256" key="6">
    <source>
        <dbReference type="ARBA" id="ARBA00022723"/>
    </source>
</evidence>
<dbReference type="InterPro" id="IPR013083">
    <property type="entry name" value="Znf_RING/FYVE/PHD"/>
</dbReference>
<dbReference type="GO" id="GO:0005737">
    <property type="term" value="C:cytoplasm"/>
    <property type="evidence" value="ECO:0007669"/>
    <property type="project" value="UniProtKB-SubCell"/>
</dbReference>
<dbReference type="Pfam" id="PF13445">
    <property type="entry name" value="zf-RING_UBOX"/>
    <property type="match status" value="1"/>
</dbReference>
<keyword evidence="4" id="KW-0813">Transport</keyword>
<dbReference type="GO" id="GO:0008270">
    <property type="term" value="F:zinc ion binding"/>
    <property type="evidence" value="ECO:0007669"/>
    <property type="project" value="UniProtKB-KW"/>
</dbReference>
<dbReference type="GO" id="GO:0005049">
    <property type="term" value="F:nuclear export signal receptor activity"/>
    <property type="evidence" value="ECO:0007669"/>
    <property type="project" value="InterPro"/>
</dbReference>
<dbReference type="GO" id="GO:0061630">
    <property type="term" value="F:ubiquitin protein ligase activity"/>
    <property type="evidence" value="ECO:0007669"/>
    <property type="project" value="InterPro"/>
</dbReference>
<dbReference type="PANTHER" id="PTHR11223:SF2">
    <property type="entry name" value="EXPORTIN-1"/>
    <property type="match status" value="1"/>
</dbReference>
<dbReference type="InterPro" id="IPR041235">
    <property type="entry name" value="Exp1_repeat_2"/>
</dbReference>
<comment type="similarity">
    <text evidence="3">Belongs to the exportin family.</text>
</comment>
<sequence>MAENGALIPERRLTMEAPLKELGKLEKLTFLSTPLDALITSLQAAKHNTTQDAWNTVQQAIDSTKKEIDDRQKEIYSVTAKLGKAIDKKFTSTLPAYPELFASDSAIAALERTISLHLLRTGQFDIAKTFLEDSTIDVPPELHSQFFELHHILKALRNQDIAPALAHVSSLPFLLSANIRSTDGPLNIGHSSNRYIRLLLSSHPPNPLSAIAYANAELRPFFTTHQAEFRRLMNCITYLPLSRLQTSNYADLASPSLHFELEPLFAKEYCANLGMSRQVPLRVVGDIGGGGALAKIEKCRRVMRERKSEWSQRDEIPIEISLTPENRYHSIFTCPVSKEQSTEQNPPMMIRCGHVVAKDSLQKLGKSSGRVKCPYCPTESLSSEAVQFGHYRALISDRVLSSFIMEVRRSPSRLNSRILIDAQALLDFSRDFDVALLDKVVMAFYTSSGAEQQMAQQILTRFEENPDSWTKVPNILETSTFPQAKYIGLQILEKLITTRWKTLPEGQRQGIRNFVVGITVKVASDETLSRKEKTYLNKLNLALIQILKQEWPHNWPNFITELVESSKTNLSLCENNMVILKLLSEEIFDFSAEQMTQNKIKNLKNQMCGEFSDIFKLCSEVLEEANKTSLIKATLETFLRFLNWIPLGFIFETTIIDLLLNRFLEAPEFRNVTLKCLAEIAALNVGPEYDPKFVILFAMVMTSVNRMIPPSTNIAQAYANAGDAGQELVLNLALFLSNFLTNHLRAVETETNRDVLLNAHLYMVKVSQVDEREIFKICLEYWIKLVQELYDEIQALPIGDSGLLMGLNLGGANGNMLNGMSLRKNIYADVLSNLRLVVIERMVKPEEVLIVENEEGEIVREFMKESDTIVLYKSMRELLVYLTHLDVADTETILTEKLAKQVDGSEWSWQNLNTLCWAIGSISGAMNEETEKRFLVTVIKDLLGLCEIKRGKDNKAVVASDIMYIVGQYPRFLKAHWKFLKTVVNKLFEFMHETHEGVQDMACDTFIKIAQKCRRHFVMQQSGEQEPFVDEILRLLHRITVDLSPQQVHTFYEAVGYMISAQPNKPQQEKLIAKLMELPNNAASAPLIITPAAQNMDVLSNTENIKILSNVLKTNVSACTSIGSFYLPQIGRIFLDMLGLYKAVSGIISETIAKEGLIATKTPKVRQLRTVKKEILKLMETYIKKAEDLEAVNSNFMPPLLDAILGDYTRNVPAARDAEVLNVMATITTRLGALLTPQVPAILDAVFEPTLTMINQDFAEFPEHRVGFFKLLRAINLNCFPALLSIPPNQFKLFMDSINWAIKHTMRDIADTGLNLCLEVIHNFATAGDPSVSNAFFQQYYLSILQDIFFVLTDTDHKSGFKLQSAVLAQMFQLVELNTIRTPLYDPSQVSDPNATNSMFVKEYIANLLKTAFPHVQPIQIQTFVNGLCEYHSDVNRFKLTLRDFLIQLKEFSGDNAELFLEEKEAESLKKAEDERQAAMRIPGMLKPSQLEDKDEDI</sequence>
<dbReference type="PROSITE" id="PS51867">
    <property type="entry name" value="ZF_RING_GID"/>
    <property type="match status" value="1"/>
</dbReference>
<dbReference type="InterPro" id="IPR013598">
    <property type="entry name" value="Exportin-1/Importin-b-like"/>
</dbReference>
<dbReference type="InterPro" id="IPR037683">
    <property type="entry name" value="Rmd5_dRing"/>
</dbReference>
<dbReference type="EMBL" id="JAACJN010000010">
    <property type="protein sequence ID" value="KAF5391349.1"/>
    <property type="molecule type" value="Genomic_DNA"/>
</dbReference>
<evidence type="ECO:0000256" key="11">
    <source>
        <dbReference type="ARBA" id="ARBA00061136"/>
    </source>
</evidence>
<dbReference type="GO" id="GO:0031267">
    <property type="term" value="F:small GTPase binding"/>
    <property type="evidence" value="ECO:0007669"/>
    <property type="project" value="InterPro"/>
</dbReference>
<dbReference type="Pfam" id="PF18787">
    <property type="entry name" value="CRM1_repeat_3"/>
    <property type="match status" value="1"/>
</dbReference>
<dbReference type="GO" id="GO:0005634">
    <property type="term" value="C:nucleus"/>
    <property type="evidence" value="ECO:0007669"/>
    <property type="project" value="UniProtKB-SubCell"/>
</dbReference>
<evidence type="ECO:0000256" key="10">
    <source>
        <dbReference type="ARBA" id="ARBA00023242"/>
    </source>
</evidence>
<reference evidence="18 19" key="1">
    <citation type="journal article" date="2020" name="ISME J.">
        <title>Uncovering the hidden diversity of litter-decomposition mechanisms in mushroom-forming fungi.</title>
        <authorList>
            <person name="Floudas D."/>
            <person name="Bentzer J."/>
            <person name="Ahren D."/>
            <person name="Johansson T."/>
            <person name="Persson P."/>
            <person name="Tunlid A."/>
        </authorList>
    </citation>
    <scope>NUCLEOTIDE SEQUENCE [LARGE SCALE GENOMIC DNA]</scope>
    <source>
        <strain evidence="18 19">CBS 406.79</strain>
    </source>
</reference>
<keyword evidence="7 14" id="KW-0863">Zinc-finger</keyword>
<dbReference type="InterPro" id="IPR045065">
    <property type="entry name" value="XPO1/5"/>
</dbReference>
<evidence type="ECO:0000256" key="15">
    <source>
        <dbReference type="SAM" id="MobiDB-lite"/>
    </source>
</evidence>
<feature type="domain" description="RING-Gid-type" evidence="17">
    <location>
        <begin position="334"/>
        <end position="376"/>
    </location>
</feature>
<dbReference type="CDD" id="cd16652">
    <property type="entry name" value="dRING_Rmd5p-like"/>
    <property type="match status" value="1"/>
</dbReference>
<evidence type="ECO:0000256" key="7">
    <source>
        <dbReference type="ARBA" id="ARBA00022771"/>
    </source>
</evidence>
<evidence type="ECO:0000256" key="2">
    <source>
        <dbReference type="ARBA" id="ARBA00004496"/>
    </source>
</evidence>
<evidence type="ECO:0000256" key="14">
    <source>
        <dbReference type="PROSITE-ProRule" id="PRU01215"/>
    </source>
</evidence>
<dbReference type="InterPro" id="IPR016024">
    <property type="entry name" value="ARM-type_fold"/>
</dbReference>
<dbReference type="FunFam" id="3.30.40.10:FF:000143">
    <property type="entry name" value="Regulator of gluconeogenesis Rmd5"/>
    <property type="match status" value="1"/>
</dbReference>
<evidence type="ECO:0000256" key="4">
    <source>
        <dbReference type="ARBA" id="ARBA00022448"/>
    </source>
</evidence>
<dbReference type="Pfam" id="PF08767">
    <property type="entry name" value="CRM1_C"/>
    <property type="match status" value="1"/>
</dbReference>
<dbReference type="Proteomes" id="UP000518752">
    <property type="component" value="Unassembled WGS sequence"/>
</dbReference>
<accession>A0A8H5HXC6</accession>
<feature type="zinc finger region" description="RING-Gid-type" evidence="14">
    <location>
        <begin position="334"/>
        <end position="376"/>
    </location>
</feature>
<dbReference type="InterPro" id="IPR044063">
    <property type="entry name" value="ZF_RING_GID"/>
</dbReference>
<dbReference type="InterPro" id="IPR040485">
    <property type="entry name" value="XPO1_repeat_3"/>
</dbReference>
<dbReference type="SMART" id="SM00913">
    <property type="entry name" value="IBN_N"/>
    <property type="match status" value="1"/>
</dbReference>
<keyword evidence="8" id="KW-0862">Zinc</keyword>
<evidence type="ECO:0000256" key="12">
    <source>
        <dbReference type="ARBA" id="ARBA00075398"/>
    </source>
</evidence>
<dbReference type="PANTHER" id="PTHR11223">
    <property type="entry name" value="EXPORTIN 1/5"/>
    <property type="match status" value="1"/>
</dbReference>
<evidence type="ECO:0000259" key="16">
    <source>
        <dbReference type="PROSITE" id="PS50166"/>
    </source>
</evidence>
<dbReference type="SMART" id="SM01102">
    <property type="entry name" value="CRM1_C"/>
    <property type="match status" value="1"/>
</dbReference>
<dbReference type="Gene3D" id="1.25.10.10">
    <property type="entry name" value="Leucine-rich Repeat Variant"/>
    <property type="match status" value="1"/>
</dbReference>
<dbReference type="InterPro" id="IPR041123">
    <property type="entry name" value="CRM1_repeat"/>
</dbReference>
<evidence type="ECO:0000256" key="8">
    <source>
        <dbReference type="ARBA" id="ARBA00022833"/>
    </source>
</evidence>
<dbReference type="OrthoDB" id="27218at2759"/>
<dbReference type="InterPro" id="IPR001494">
    <property type="entry name" value="Importin-beta_N"/>
</dbReference>
<evidence type="ECO:0000256" key="13">
    <source>
        <dbReference type="ARBA" id="ARBA00080744"/>
    </source>
</evidence>
<dbReference type="GO" id="GO:0000055">
    <property type="term" value="P:ribosomal large subunit export from nucleus"/>
    <property type="evidence" value="ECO:0007669"/>
    <property type="project" value="TreeGrafter"/>
</dbReference>
<evidence type="ECO:0000256" key="3">
    <source>
        <dbReference type="ARBA" id="ARBA00009466"/>
    </source>
</evidence>
<feature type="region of interest" description="Disordered" evidence="15">
    <location>
        <begin position="1471"/>
        <end position="1498"/>
    </location>
</feature>
<keyword evidence="6" id="KW-0479">Metal-binding</keyword>
<dbReference type="Gene3D" id="3.30.40.10">
    <property type="entry name" value="Zinc/RING finger domain, C3HC4 (zinc finger)"/>
    <property type="match status" value="1"/>
</dbReference>
<protein>
    <recommendedName>
        <fullName evidence="13">GID complex catalytic subunit 2</fullName>
    </recommendedName>
    <alternativeName>
        <fullName evidence="12">Glucose-induced degradation protein 2</fullName>
    </alternativeName>
</protein>
<comment type="similarity">
    <text evidence="11">Belongs to the RMD5/GID2 family.</text>
</comment>
<dbReference type="FunFam" id="1.25.10.10:FF:000022">
    <property type="entry name" value="protein EXPORTIN 1A"/>
    <property type="match status" value="1"/>
</dbReference>
<keyword evidence="10" id="KW-0539">Nucleus</keyword>
<dbReference type="InterPro" id="IPR024964">
    <property type="entry name" value="CTLH/CRA"/>
</dbReference>
<dbReference type="Pfam" id="PF03810">
    <property type="entry name" value="IBN_N"/>
    <property type="match status" value="1"/>
</dbReference>
<dbReference type="SUPFAM" id="SSF57850">
    <property type="entry name" value="RING/U-box"/>
    <property type="match status" value="1"/>
</dbReference>
<organism evidence="18 19">
    <name type="scientific">Collybiopsis confluens</name>
    <dbReference type="NCBI Taxonomy" id="2823264"/>
    <lineage>
        <taxon>Eukaryota</taxon>
        <taxon>Fungi</taxon>
        <taxon>Dikarya</taxon>
        <taxon>Basidiomycota</taxon>
        <taxon>Agaricomycotina</taxon>
        <taxon>Agaricomycetes</taxon>
        <taxon>Agaricomycetidae</taxon>
        <taxon>Agaricales</taxon>
        <taxon>Marasmiineae</taxon>
        <taxon>Omphalotaceae</taxon>
        <taxon>Collybiopsis</taxon>
    </lineage>
</organism>